<evidence type="ECO:0008006" key="3">
    <source>
        <dbReference type="Google" id="ProtNLM"/>
    </source>
</evidence>
<proteinExistence type="predicted"/>
<evidence type="ECO:0000313" key="2">
    <source>
        <dbReference type="Proteomes" id="UP000257032"/>
    </source>
</evidence>
<sequence>MSAGEIIRLVENEGCSLEAMNGRLRITQGERLDPSLVEWVKENKAEIVAVLNRDKEAQGIGFLVGLYGSIYMQALGKRTHVYLEDMGEWWELRRETYTETASYSKILAKGTFPDVLQRASSYFNYIKGVSA</sequence>
<dbReference type="RefSeq" id="WP_115895124.1">
    <property type="nucleotide sequence ID" value="NZ_QTLC01000075.1"/>
</dbReference>
<protein>
    <recommendedName>
        <fullName evidence="3">TubC N-terminal docking domain-containing protein</fullName>
    </recommendedName>
</protein>
<comment type="caution">
    <text evidence="1">The sequence shown here is derived from an EMBL/GenBank/DDBJ whole genome shotgun (WGS) entry which is preliminary data.</text>
</comment>
<gene>
    <name evidence="1" type="ORF">DXT76_19590</name>
</gene>
<name>A0A3D8VDG6_9BACI</name>
<dbReference type="EMBL" id="QTLC01000075">
    <property type="protein sequence ID" value="RDY67299.1"/>
    <property type="molecule type" value="Genomic_DNA"/>
</dbReference>
<dbReference type="AlphaFoldDB" id="A0A3D8VDG6"/>
<reference evidence="1 2" key="1">
    <citation type="submission" date="2018-08" db="EMBL/GenBank/DDBJ databases">
        <title>Genome sequence of strict halophilic Halobacillus trueperi SS1 isolated from Lunsu, a salty water body of North West Himalayas.</title>
        <authorList>
            <person name="Gupta S."/>
            <person name="Sharma P."/>
            <person name="Dev K."/>
            <person name="Baumler D."/>
            <person name="Sourirajan A."/>
        </authorList>
    </citation>
    <scope>NUCLEOTIDE SEQUENCE [LARGE SCALE GENOMIC DNA]</scope>
    <source>
        <strain evidence="1 2">SS1</strain>
    </source>
</reference>
<organism evidence="1 2">
    <name type="scientific">Halobacillus trueperi</name>
    <dbReference type="NCBI Taxonomy" id="156205"/>
    <lineage>
        <taxon>Bacteria</taxon>
        <taxon>Bacillati</taxon>
        <taxon>Bacillota</taxon>
        <taxon>Bacilli</taxon>
        <taxon>Bacillales</taxon>
        <taxon>Bacillaceae</taxon>
        <taxon>Halobacillus</taxon>
    </lineage>
</organism>
<dbReference type="Proteomes" id="UP000257032">
    <property type="component" value="Unassembled WGS sequence"/>
</dbReference>
<accession>A0A3D8VDG6</accession>
<evidence type="ECO:0000313" key="1">
    <source>
        <dbReference type="EMBL" id="RDY67299.1"/>
    </source>
</evidence>